<name>A0A3B1J5Z2_ASTMX</name>
<evidence type="ECO:0000256" key="2">
    <source>
        <dbReference type="ARBA" id="ARBA00022676"/>
    </source>
</evidence>
<dbReference type="GO" id="GO:0016779">
    <property type="term" value="F:nucleotidyltransferase activity"/>
    <property type="evidence" value="ECO:0007669"/>
    <property type="project" value="UniProtKB-KW"/>
</dbReference>
<dbReference type="Proteomes" id="UP000018467">
    <property type="component" value="Unassembled WGS sequence"/>
</dbReference>
<keyword evidence="5 7" id="KW-0521">NADP</keyword>
<dbReference type="AlphaFoldDB" id="A0A3B1J5Z2"/>
<keyword evidence="4" id="KW-0548">Nucleotidyltransferase</keyword>
<dbReference type="Bgee" id="ENSAMXG00000032972">
    <property type="expression patterns" value="Expressed in pharyngeal gill"/>
</dbReference>
<dbReference type="GO" id="GO:0003950">
    <property type="term" value="F:NAD+ poly-ADP-ribosyltransferase activity"/>
    <property type="evidence" value="ECO:0007669"/>
    <property type="project" value="TreeGrafter"/>
</dbReference>
<dbReference type="InterPro" id="IPR050999">
    <property type="entry name" value="ADP-ribosyltransferase_ARG"/>
</dbReference>
<dbReference type="InterPro" id="IPR000768">
    <property type="entry name" value="ART"/>
</dbReference>
<organism evidence="8 9">
    <name type="scientific">Astyanax mexicanus</name>
    <name type="common">Blind cave fish</name>
    <name type="synonym">Astyanax fasciatus mexicanus</name>
    <dbReference type="NCBI Taxonomy" id="7994"/>
    <lineage>
        <taxon>Eukaryota</taxon>
        <taxon>Metazoa</taxon>
        <taxon>Chordata</taxon>
        <taxon>Craniata</taxon>
        <taxon>Vertebrata</taxon>
        <taxon>Euteleostomi</taxon>
        <taxon>Actinopterygii</taxon>
        <taxon>Neopterygii</taxon>
        <taxon>Teleostei</taxon>
        <taxon>Ostariophysi</taxon>
        <taxon>Characiformes</taxon>
        <taxon>Characoidei</taxon>
        <taxon>Acestrorhamphidae</taxon>
        <taxon>Acestrorhamphinae</taxon>
        <taxon>Astyanax</taxon>
    </lineage>
</organism>
<keyword evidence="7" id="KW-0732">Signal</keyword>
<keyword evidence="3 7" id="KW-0808">Transferase</keyword>
<evidence type="ECO:0000313" key="8">
    <source>
        <dbReference type="Ensembl" id="ENSAMXP00000037321.1"/>
    </source>
</evidence>
<dbReference type="PANTHER" id="PTHR10339">
    <property type="entry name" value="ADP-RIBOSYLTRANSFERASE"/>
    <property type="match status" value="1"/>
</dbReference>
<proteinExistence type="inferred from homology"/>
<dbReference type="PRINTS" id="PR00970">
    <property type="entry name" value="RIBTRNSFRASE"/>
</dbReference>
<dbReference type="GO" id="GO:0106274">
    <property type="term" value="F:NAD+-protein-arginine ADP-ribosyltransferase activity"/>
    <property type="evidence" value="ECO:0007669"/>
    <property type="project" value="UniProtKB-EC"/>
</dbReference>
<evidence type="ECO:0000313" key="9">
    <source>
        <dbReference type="Proteomes" id="UP000018467"/>
    </source>
</evidence>
<reference evidence="9" key="1">
    <citation type="submission" date="2013-03" db="EMBL/GenBank/DDBJ databases">
        <authorList>
            <person name="Jeffery W."/>
            <person name="Warren W."/>
            <person name="Wilson R.K."/>
        </authorList>
    </citation>
    <scope>NUCLEOTIDE SEQUENCE</scope>
    <source>
        <strain evidence="9">female</strain>
    </source>
</reference>
<evidence type="ECO:0000256" key="7">
    <source>
        <dbReference type="RuleBase" id="RU361228"/>
    </source>
</evidence>
<protein>
    <recommendedName>
        <fullName evidence="7">NAD(P)(+)--arginine ADP-ribosyltransferase</fullName>
        <ecNumber evidence="7">2.4.2.31</ecNumber>
    </recommendedName>
    <alternativeName>
        <fullName evidence="7">Mono(ADP-ribosyl)transferase</fullName>
    </alternativeName>
</protein>
<feature type="chain" id="PRO_5044515507" description="NAD(P)(+)--arginine ADP-ribosyltransferase" evidence="7">
    <location>
        <begin position="19"/>
        <end position="269"/>
    </location>
</feature>
<comment type="similarity">
    <text evidence="1 7">Belongs to the Arg-specific ADP-ribosyltransferase family.</text>
</comment>
<dbReference type="Ensembl" id="ENSAMXT00000053253.1">
    <property type="protein sequence ID" value="ENSAMXP00000049651.1"/>
    <property type="gene ID" value="ENSAMXG00000032972.1"/>
</dbReference>
<reference evidence="8" key="3">
    <citation type="submission" date="2025-05" db="UniProtKB">
        <authorList>
            <consortium name="Ensembl"/>
        </authorList>
    </citation>
    <scope>IDENTIFICATION</scope>
</reference>
<evidence type="ECO:0000256" key="3">
    <source>
        <dbReference type="ARBA" id="ARBA00022679"/>
    </source>
</evidence>
<dbReference type="PROSITE" id="PS51257">
    <property type="entry name" value="PROKAR_LIPOPROTEIN"/>
    <property type="match status" value="1"/>
</dbReference>
<dbReference type="EC" id="2.4.2.31" evidence="7"/>
<dbReference type="Pfam" id="PF01129">
    <property type="entry name" value="ART"/>
    <property type="match status" value="1"/>
</dbReference>
<dbReference type="GeneTree" id="ENSGT01030000234601"/>
<comment type="catalytic activity">
    <reaction evidence="6 7">
        <text>L-arginyl-[protein] + NAD(+) = N(omega)-(ADP-D-ribosyl)-L-arginyl-[protein] + nicotinamide + H(+)</text>
        <dbReference type="Rhea" id="RHEA:19149"/>
        <dbReference type="Rhea" id="RHEA-COMP:10532"/>
        <dbReference type="Rhea" id="RHEA-COMP:15087"/>
        <dbReference type="ChEBI" id="CHEBI:15378"/>
        <dbReference type="ChEBI" id="CHEBI:17154"/>
        <dbReference type="ChEBI" id="CHEBI:29965"/>
        <dbReference type="ChEBI" id="CHEBI:57540"/>
        <dbReference type="ChEBI" id="CHEBI:142554"/>
        <dbReference type="EC" id="2.4.2.31"/>
    </reaction>
</comment>
<evidence type="ECO:0000256" key="4">
    <source>
        <dbReference type="ARBA" id="ARBA00022695"/>
    </source>
</evidence>
<keyword evidence="2 7" id="KW-0328">Glycosyltransferase</keyword>
<keyword evidence="9" id="KW-1185">Reference proteome</keyword>
<evidence type="ECO:0000256" key="6">
    <source>
        <dbReference type="ARBA" id="ARBA00047597"/>
    </source>
</evidence>
<evidence type="ECO:0000256" key="1">
    <source>
        <dbReference type="ARBA" id="ARBA00009558"/>
    </source>
</evidence>
<dbReference type="PROSITE" id="PS51996">
    <property type="entry name" value="TR_MART"/>
    <property type="match status" value="1"/>
</dbReference>
<reference evidence="9" key="2">
    <citation type="journal article" date="2014" name="Nat. Commun.">
        <title>The cavefish genome reveals candidate genes for eye loss.</title>
        <authorList>
            <person name="McGaugh S.E."/>
            <person name="Gross J.B."/>
            <person name="Aken B."/>
            <person name="Blin M."/>
            <person name="Borowsky R."/>
            <person name="Chalopin D."/>
            <person name="Hinaux H."/>
            <person name="Jeffery W.R."/>
            <person name="Keene A."/>
            <person name="Ma L."/>
            <person name="Minx P."/>
            <person name="Murphy D."/>
            <person name="O'Quin K.E."/>
            <person name="Retaux S."/>
            <person name="Rohner N."/>
            <person name="Searle S.M."/>
            <person name="Stahl B.A."/>
            <person name="Tabin C."/>
            <person name="Volff J.N."/>
            <person name="Yoshizawa M."/>
            <person name="Warren W.C."/>
        </authorList>
    </citation>
    <scope>NUCLEOTIDE SEQUENCE [LARGE SCALE GENOMIC DNA]</scope>
    <source>
        <strain evidence="9">female</strain>
    </source>
</reference>
<dbReference type="Gene3D" id="3.90.176.10">
    <property type="entry name" value="Toxin ADP-ribosyltransferase, Chain A, domain 1"/>
    <property type="match status" value="1"/>
</dbReference>
<dbReference type="Ensembl" id="ENSAMXT00000055310.1">
    <property type="protein sequence ID" value="ENSAMXP00000037321.1"/>
    <property type="gene ID" value="ENSAMXG00000032972.1"/>
</dbReference>
<accession>A0A3B1J5Z2</accession>
<evidence type="ECO:0000256" key="5">
    <source>
        <dbReference type="ARBA" id="ARBA00022857"/>
    </source>
</evidence>
<dbReference type="SUPFAM" id="SSF56399">
    <property type="entry name" value="ADP-ribosylation"/>
    <property type="match status" value="1"/>
</dbReference>
<dbReference type="PANTHER" id="PTHR10339:SF29">
    <property type="entry name" value="NAD(P)(+)--ARGININE ADP-RIBOSYLTRANSFERASE"/>
    <property type="match status" value="1"/>
</dbReference>
<keyword evidence="7" id="KW-0520">NAD</keyword>
<feature type="signal peptide" evidence="7">
    <location>
        <begin position="1"/>
        <end position="18"/>
    </location>
</feature>
<sequence>MKMRMSVVSLMFLLTVSSCKLSTGQDRTLDIANNSVDDSFKGCTKTMYDLVINRYIKNETGCKTAWDEALNNSTKGRLGKYQSAAIYLYTLDKSFYPECSYDIFNKACRNESGAYESGTFQFYTLFYFLTDAVQTLKRQFTQRLFCVTVYRRTKDIYINVAVNYEIRFGSFTSTSLKHDLIQFGSVSCFQIKTCSGAKLGKYSVMKHEEEVLIPPYEIFRVTAVYTNGQTHKMKCNVVYELKSVGKKSNLQCIKTKNPGKQNFKNKALV</sequence>